<organism evidence="1">
    <name type="scientific">Clostridium butyricum</name>
    <dbReference type="NCBI Taxonomy" id="1492"/>
    <lineage>
        <taxon>Bacteria</taxon>
        <taxon>Bacillati</taxon>
        <taxon>Bacillota</taxon>
        <taxon>Clostridia</taxon>
        <taxon>Eubacteriales</taxon>
        <taxon>Clostridiaceae</taxon>
        <taxon>Clostridium</taxon>
    </lineage>
</organism>
<accession>A0A6N3EXY9</accession>
<proteinExistence type="predicted"/>
<dbReference type="AlphaFoldDB" id="A0A6N3EXY9"/>
<evidence type="ECO:0000313" key="1">
    <source>
        <dbReference type="EMBL" id="VYU44581.1"/>
    </source>
</evidence>
<name>A0A6N3EXY9_CLOBU</name>
<dbReference type="EMBL" id="CACRTU010000022">
    <property type="protein sequence ID" value="VYU44581.1"/>
    <property type="molecule type" value="Genomic_DNA"/>
</dbReference>
<gene>
    <name evidence="1" type="ORF">CBLFYP62_02398</name>
</gene>
<sequence length="35" mass="4140">MAFYVLITNLKARNITVFLLSLNVKRLLHIYQMDS</sequence>
<protein>
    <submittedName>
        <fullName evidence="1">Uncharacterized protein</fullName>
    </submittedName>
</protein>
<reference evidence="1" key="1">
    <citation type="submission" date="2019-11" db="EMBL/GenBank/DDBJ databases">
        <authorList>
            <person name="Feng L."/>
        </authorList>
    </citation>
    <scope>NUCLEOTIDE SEQUENCE</scope>
    <source>
        <strain evidence="1">CButyricumLFYP62</strain>
    </source>
</reference>